<keyword evidence="1" id="KW-0175">Coiled coil</keyword>
<reference evidence="4" key="1">
    <citation type="journal article" date="2020" name="bioRxiv">
        <title>Whole genome comparisons of ergot fungi reveals the divergence and evolution of species within the genus Claviceps are the result of varying mechanisms driving genome evolution and host range expansion.</title>
        <authorList>
            <person name="Wyka S.A."/>
            <person name="Mondo S.J."/>
            <person name="Liu M."/>
            <person name="Dettman J."/>
            <person name="Nalam V."/>
            <person name="Broders K.D."/>
        </authorList>
    </citation>
    <scope>NUCLEOTIDE SEQUENCE</scope>
    <source>
        <strain evidence="4">CCC 602</strain>
    </source>
</reference>
<feature type="compositionally biased region" description="Pro residues" evidence="2">
    <location>
        <begin position="173"/>
        <end position="184"/>
    </location>
</feature>
<protein>
    <recommendedName>
        <fullName evidence="3">BZIP domain-containing protein</fullName>
    </recommendedName>
</protein>
<evidence type="ECO:0000259" key="3">
    <source>
        <dbReference type="PROSITE" id="PS50217"/>
    </source>
</evidence>
<feature type="compositionally biased region" description="Basic residues" evidence="2">
    <location>
        <begin position="163"/>
        <end position="172"/>
    </location>
</feature>
<dbReference type="AlphaFoldDB" id="A0A9P7N9R6"/>
<dbReference type="EMBL" id="SRPW01001174">
    <property type="protein sequence ID" value="KAG6005515.1"/>
    <property type="molecule type" value="Genomic_DNA"/>
</dbReference>
<feature type="compositionally biased region" description="Low complexity" evidence="2">
    <location>
        <begin position="203"/>
        <end position="228"/>
    </location>
</feature>
<dbReference type="InterPro" id="IPR004827">
    <property type="entry name" value="bZIP"/>
</dbReference>
<evidence type="ECO:0000256" key="2">
    <source>
        <dbReference type="SAM" id="MobiDB-lite"/>
    </source>
</evidence>
<name>A0A9P7N9R6_9HYPO</name>
<dbReference type="Pfam" id="PF00170">
    <property type="entry name" value="bZIP_1"/>
    <property type="match status" value="1"/>
</dbReference>
<dbReference type="CDD" id="cd14687">
    <property type="entry name" value="bZIP_ATF2"/>
    <property type="match status" value="1"/>
</dbReference>
<accession>A0A9P7N9R6</accession>
<dbReference type="OrthoDB" id="295274at2759"/>
<feature type="domain" description="BZIP" evidence="3">
    <location>
        <begin position="244"/>
        <end position="299"/>
    </location>
</feature>
<dbReference type="SMART" id="SM00338">
    <property type="entry name" value="BRLZ"/>
    <property type="match status" value="1"/>
</dbReference>
<dbReference type="SUPFAM" id="SSF57959">
    <property type="entry name" value="Leucine zipper domain"/>
    <property type="match status" value="1"/>
</dbReference>
<feature type="coiled-coil region" evidence="1">
    <location>
        <begin position="254"/>
        <end position="295"/>
    </location>
</feature>
<dbReference type="Proteomes" id="UP000748025">
    <property type="component" value="Unassembled WGS sequence"/>
</dbReference>
<dbReference type="Gene3D" id="1.20.5.170">
    <property type="match status" value="1"/>
</dbReference>
<keyword evidence="5" id="KW-1185">Reference proteome</keyword>
<dbReference type="PROSITE" id="PS50217">
    <property type="entry name" value="BZIP"/>
    <property type="match status" value="1"/>
</dbReference>
<comment type="caution">
    <text evidence="4">The sequence shown here is derived from an EMBL/GenBank/DDBJ whole genome shotgun (WGS) entry which is preliminary data.</text>
</comment>
<dbReference type="GO" id="GO:0003700">
    <property type="term" value="F:DNA-binding transcription factor activity"/>
    <property type="evidence" value="ECO:0007669"/>
    <property type="project" value="InterPro"/>
</dbReference>
<dbReference type="InterPro" id="IPR046347">
    <property type="entry name" value="bZIP_sf"/>
</dbReference>
<feature type="compositionally biased region" description="Basic residues" evidence="2">
    <location>
        <begin position="57"/>
        <end position="66"/>
    </location>
</feature>
<evidence type="ECO:0000256" key="1">
    <source>
        <dbReference type="SAM" id="Coils"/>
    </source>
</evidence>
<evidence type="ECO:0000313" key="5">
    <source>
        <dbReference type="Proteomes" id="UP000748025"/>
    </source>
</evidence>
<proteinExistence type="predicted"/>
<feature type="compositionally biased region" description="Polar residues" evidence="2">
    <location>
        <begin position="135"/>
        <end position="146"/>
    </location>
</feature>
<sequence length="374" mass="41182">MSAVDTYFDESFWVNPALNDVVSFGSGDGHHNHVFGLPPEQCHHFYVPSLSSGEIAHHHHHHHHHPPPAPLPLHSGHEQYSNDDIGHNWPQFSAAAAAQTYGKYVLHQSPHIVGSDRAMARITPTPSPPPIQDHSWAQSQSQSPLSDASPLHSDEVPDESPQHHHHHHHHPKPNPNPNPNPEIKPPSKRGRRATGTGTGTGTGIATSTGKKPSCAASSSASTAKGPSAETKPPRQAAKCNNALERNRLAATNFRKRTKESVHKLETVKANLESKHQELQSEYSKLSYEVLQLKNDLMFHAACHDDKIDIWIKREAQNYTQKLVSDRQMQSPNYVSGVPFDSQFNDFSSVSPVATEGFTSLFSCSPGLDDRDATM</sequence>
<feature type="region of interest" description="Disordered" evidence="2">
    <location>
        <begin position="120"/>
        <end position="236"/>
    </location>
</feature>
<evidence type="ECO:0000313" key="4">
    <source>
        <dbReference type="EMBL" id="KAG6005515.1"/>
    </source>
</evidence>
<gene>
    <name evidence="4" type="ORF">E4U43_000584</name>
</gene>
<organism evidence="4 5">
    <name type="scientific">Claviceps pusilla</name>
    <dbReference type="NCBI Taxonomy" id="123648"/>
    <lineage>
        <taxon>Eukaryota</taxon>
        <taxon>Fungi</taxon>
        <taxon>Dikarya</taxon>
        <taxon>Ascomycota</taxon>
        <taxon>Pezizomycotina</taxon>
        <taxon>Sordariomycetes</taxon>
        <taxon>Hypocreomycetidae</taxon>
        <taxon>Hypocreales</taxon>
        <taxon>Clavicipitaceae</taxon>
        <taxon>Claviceps</taxon>
    </lineage>
</organism>
<feature type="region of interest" description="Disordered" evidence="2">
    <location>
        <begin position="55"/>
        <end position="86"/>
    </location>
</feature>